<dbReference type="Proteomes" id="UP001235939">
    <property type="component" value="Chromosome 17"/>
</dbReference>
<accession>A0ABY6LGD5</accession>
<organism evidence="10 11">
    <name type="scientific">Cordylochernes scorpioides</name>
    <dbReference type="NCBI Taxonomy" id="51811"/>
    <lineage>
        <taxon>Eukaryota</taxon>
        <taxon>Metazoa</taxon>
        <taxon>Ecdysozoa</taxon>
        <taxon>Arthropoda</taxon>
        <taxon>Chelicerata</taxon>
        <taxon>Arachnida</taxon>
        <taxon>Pseudoscorpiones</taxon>
        <taxon>Cheliferoidea</taxon>
        <taxon>Chernetidae</taxon>
        <taxon>Cordylochernes</taxon>
    </lineage>
</organism>
<dbReference type="InterPro" id="IPR001509">
    <property type="entry name" value="Epimerase_deHydtase"/>
</dbReference>
<gene>
    <name evidence="10" type="ORF">LAZ67_17002886</name>
</gene>
<evidence type="ECO:0000313" key="10">
    <source>
        <dbReference type="EMBL" id="UYV79492.1"/>
    </source>
</evidence>
<dbReference type="CDD" id="cd05247">
    <property type="entry name" value="UDP_G4E_1_SDR_e"/>
    <property type="match status" value="1"/>
</dbReference>
<evidence type="ECO:0000256" key="6">
    <source>
        <dbReference type="ARBA" id="ARBA00023144"/>
    </source>
</evidence>
<evidence type="ECO:0000256" key="8">
    <source>
        <dbReference type="RuleBase" id="RU366046"/>
    </source>
</evidence>
<comment type="pathway">
    <text evidence="4 8">Carbohydrate metabolism; galactose metabolism.</text>
</comment>
<dbReference type="Gene3D" id="3.40.50.720">
    <property type="entry name" value="NAD(P)-binding Rossmann-like Domain"/>
    <property type="match status" value="1"/>
</dbReference>
<comment type="catalytic activity">
    <reaction evidence="2 8">
        <text>UDP-alpha-D-glucose = UDP-alpha-D-galactose</text>
        <dbReference type="Rhea" id="RHEA:22168"/>
        <dbReference type="ChEBI" id="CHEBI:58885"/>
        <dbReference type="ChEBI" id="CHEBI:66914"/>
        <dbReference type="EC" id="5.1.3.2"/>
    </reaction>
</comment>
<comment type="similarity">
    <text evidence="8">Belongs to the NAD(P)-dependent epimerase/dehydratase family.</text>
</comment>
<dbReference type="PANTHER" id="PTHR43725:SF47">
    <property type="entry name" value="UDP-GLUCOSE 4-EPIMERASE"/>
    <property type="match status" value="1"/>
</dbReference>
<evidence type="ECO:0000259" key="9">
    <source>
        <dbReference type="Pfam" id="PF01370"/>
    </source>
</evidence>
<keyword evidence="7 8" id="KW-0413">Isomerase</keyword>
<evidence type="ECO:0000256" key="3">
    <source>
        <dbReference type="ARBA" id="ARBA00001911"/>
    </source>
</evidence>
<dbReference type="EMBL" id="CP092879">
    <property type="protein sequence ID" value="UYV79492.1"/>
    <property type="molecule type" value="Genomic_DNA"/>
</dbReference>
<dbReference type="Gene3D" id="3.90.25.10">
    <property type="entry name" value="UDP-galactose 4-epimerase, domain 1"/>
    <property type="match status" value="1"/>
</dbReference>
<evidence type="ECO:0000313" key="11">
    <source>
        <dbReference type="Proteomes" id="UP001235939"/>
    </source>
</evidence>
<comment type="subunit">
    <text evidence="8">Homodimer.</text>
</comment>
<comment type="catalytic activity">
    <reaction evidence="1">
        <text>UDP-N-acetyl-alpha-D-glucosamine = UDP-N-acetyl-alpha-D-galactosamine</text>
        <dbReference type="Rhea" id="RHEA:20517"/>
        <dbReference type="ChEBI" id="CHEBI:57705"/>
        <dbReference type="ChEBI" id="CHEBI:67138"/>
        <dbReference type="EC" id="5.1.3.7"/>
    </reaction>
</comment>
<evidence type="ECO:0000256" key="1">
    <source>
        <dbReference type="ARBA" id="ARBA00000014"/>
    </source>
</evidence>
<evidence type="ECO:0000256" key="5">
    <source>
        <dbReference type="ARBA" id="ARBA00023027"/>
    </source>
</evidence>
<dbReference type="InterPro" id="IPR036291">
    <property type="entry name" value="NAD(P)-bd_dom_sf"/>
</dbReference>
<dbReference type="EC" id="5.1.3.2" evidence="8"/>
<dbReference type="Pfam" id="PF01370">
    <property type="entry name" value="Epimerase"/>
    <property type="match status" value="1"/>
</dbReference>
<proteinExistence type="inferred from homology"/>
<dbReference type="NCBIfam" id="TIGR01179">
    <property type="entry name" value="galE"/>
    <property type="match status" value="1"/>
</dbReference>
<dbReference type="PANTHER" id="PTHR43725">
    <property type="entry name" value="UDP-GLUCOSE 4-EPIMERASE"/>
    <property type="match status" value="1"/>
</dbReference>
<evidence type="ECO:0000256" key="7">
    <source>
        <dbReference type="ARBA" id="ARBA00023235"/>
    </source>
</evidence>
<keyword evidence="8" id="KW-0119">Carbohydrate metabolism</keyword>
<reference evidence="10 11" key="1">
    <citation type="submission" date="2022-01" db="EMBL/GenBank/DDBJ databases">
        <title>A chromosomal length assembly of Cordylochernes scorpioides.</title>
        <authorList>
            <person name="Zeh D."/>
            <person name="Zeh J."/>
        </authorList>
    </citation>
    <scope>NUCLEOTIDE SEQUENCE [LARGE SCALE GENOMIC DNA]</scope>
    <source>
        <strain evidence="10">IN4F17</strain>
        <tissue evidence="10">Whole Body</tissue>
    </source>
</reference>
<keyword evidence="11" id="KW-1185">Reference proteome</keyword>
<evidence type="ECO:0000256" key="4">
    <source>
        <dbReference type="ARBA" id="ARBA00004947"/>
    </source>
</evidence>
<feature type="domain" description="NAD-dependent epimerase/dehydratase" evidence="9">
    <location>
        <begin position="16"/>
        <end position="296"/>
    </location>
</feature>
<dbReference type="SUPFAM" id="SSF51735">
    <property type="entry name" value="NAD(P)-binding Rossmann-fold domains"/>
    <property type="match status" value="1"/>
</dbReference>
<comment type="cofactor">
    <cofactor evidence="3 8">
        <name>NAD(+)</name>
        <dbReference type="ChEBI" id="CHEBI:57540"/>
    </cofactor>
</comment>
<evidence type="ECO:0000256" key="2">
    <source>
        <dbReference type="ARBA" id="ARBA00000083"/>
    </source>
</evidence>
<name>A0ABY6LGD5_9ARAC</name>
<keyword evidence="6" id="KW-0299">Galactose metabolism</keyword>
<protein>
    <recommendedName>
        <fullName evidence="8">UDP-glucose 4-epimerase</fullName>
        <ecNumber evidence="8">5.1.3.2</ecNumber>
    </recommendedName>
</protein>
<keyword evidence="5 8" id="KW-0520">NAD</keyword>
<dbReference type="InterPro" id="IPR005886">
    <property type="entry name" value="UDP_G4E"/>
</dbReference>
<sequence>MVLAMIIMQVMAGETVFVTGAAGFVGSHTVLELLNSGYKVVAADNLCNAQKSKDGVLPESLVRVQKLTGQTLDFYTVDLQDKQMLIDIFSKYTWYRSCVMCVVQHEIACVIHFAALKAVGESCKIPLAYYRNNLGSSVTLLEVMREFGVRRLVFSSSATVYGSPLYLPLDEDHPVGMSCTNPYGRTKYFIEEILHDVAQSEKGWHIIILRYFNPIGAHPSGQIGEDPQGTPNNLMPYIAQVAVGRRPRLQVFGDQFKTPDGTGVRDYIHIMDLAEGHVAALKYLDSCEGTKPFNLGTGRGYSVLEVIKTFEEATGMPVPYEIVGQRDGDVDSMYANPARAEKLLNWKAKRDLHEMCKSFLSKISRLDTLI</sequence>